<evidence type="ECO:0000313" key="3">
    <source>
        <dbReference type="Proteomes" id="UP001597319"/>
    </source>
</evidence>
<dbReference type="InterPro" id="IPR007842">
    <property type="entry name" value="HEPN_dom"/>
</dbReference>
<comment type="caution">
    <text evidence="2">The sequence shown here is derived from an EMBL/GenBank/DDBJ whole genome shotgun (WGS) entry which is preliminary data.</text>
</comment>
<dbReference type="SUPFAM" id="SSF81593">
    <property type="entry name" value="Nucleotidyltransferase substrate binding subunit/domain"/>
    <property type="match status" value="1"/>
</dbReference>
<dbReference type="Pfam" id="PF05168">
    <property type="entry name" value="HEPN"/>
    <property type="match status" value="1"/>
</dbReference>
<dbReference type="SMART" id="SM00748">
    <property type="entry name" value="HEPN"/>
    <property type="match status" value="1"/>
</dbReference>
<accession>A0ABW5LAN1</accession>
<dbReference type="EMBL" id="JBHULE010000005">
    <property type="protein sequence ID" value="MFD2561845.1"/>
    <property type="molecule type" value="Genomic_DNA"/>
</dbReference>
<gene>
    <name evidence="2" type="ORF">ACFSR1_04125</name>
</gene>
<dbReference type="RefSeq" id="WP_378289923.1">
    <property type="nucleotide sequence ID" value="NZ_JBHULE010000005.1"/>
</dbReference>
<reference evidence="3" key="1">
    <citation type="journal article" date="2019" name="Int. J. Syst. Evol. Microbiol.">
        <title>The Global Catalogue of Microorganisms (GCM) 10K type strain sequencing project: providing services to taxonomists for standard genome sequencing and annotation.</title>
        <authorList>
            <consortium name="The Broad Institute Genomics Platform"/>
            <consortium name="The Broad Institute Genome Sequencing Center for Infectious Disease"/>
            <person name="Wu L."/>
            <person name="Ma J."/>
        </authorList>
    </citation>
    <scope>NUCLEOTIDE SEQUENCE [LARGE SCALE GENOMIC DNA]</scope>
    <source>
        <strain evidence="3">KCTC 52274</strain>
    </source>
</reference>
<organism evidence="2 3">
    <name type="scientific">Aquimarina rubra</name>
    <dbReference type="NCBI Taxonomy" id="1920033"/>
    <lineage>
        <taxon>Bacteria</taxon>
        <taxon>Pseudomonadati</taxon>
        <taxon>Bacteroidota</taxon>
        <taxon>Flavobacteriia</taxon>
        <taxon>Flavobacteriales</taxon>
        <taxon>Flavobacteriaceae</taxon>
        <taxon>Aquimarina</taxon>
    </lineage>
</organism>
<protein>
    <submittedName>
        <fullName evidence="2">HEPN domain-containing protein</fullName>
    </submittedName>
</protein>
<sequence length="278" mass="32523">MTISERLFETAIQDLNSAEILYNSKHYNLALFHLQQSVEKFVKSFGTRIEIIKPEDISKKIKHLPHKVFTKLYQNQIDELSKYNGTPILVPDMIPPHQRGKSKIKEKLDSLKGLLSKVSNSELLKIKEIPSLAIERFIDDAKELEKEPTFDDGKLFAEIKDDFIKTNEHFIEFFKGDENIKSISEDFISKSDVISKNKLISYKEISIKQSKYAYVSFVWVNLSLVTAPHEQSTRYPSIIDEDYPKSLYNKDHNLIKHIPQFIEMMRKSIKKYKEVYDE</sequence>
<name>A0ABW5LAN1_9FLAO</name>
<feature type="domain" description="HEPN" evidence="1">
    <location>
        <begin position="8"/>
        <end position="114"/>
    </location>
</feature>
<dbReference type="Gene3D" id="1.20.120.330">
    <property type="entry name" value="Nucleotidyltransferases domain 2"/>
    <property type="match status" value="1"/>
</dbReference>
<keyword evidence="3" id="KW-1185">Reference proteome</keyword>
<proteinExistence type="predicted"/>
<evidence type="ECO:0000259" key="1">
    <source>
        <dbReference type="SMART" id="SM00748"/>
    </source>
</evidence>
<dbReference type="Proteomes" id="UP001597319">
    <property type="component" value="Unassembled WGS sequence"/>
</dbReference>
<evidence type="ECO:0000313" key="2">
    <source>
        <dbReference type="EMBL" id="MFD2561845.1"/>
    </source>
</evidence>